<dbReference type="STRING" id="861299.J421_0928"/>
<evidence type="ECO:0000313" key="9">
    <source>
        <dbReference type="Proteomes" id="UP000019151"/>
    </source>
</evidence>
<dbReference type="GO" id="GO:0008237">
    <property type="term" value="F:metallopeptidase activity"/>
    <property type="evidence" value="ECO:0007669"/>
    <property type="project" value="UniProtKB-KW"/>
</dbReference>
<dbReference type="InterPro" id="IPR011765">
    <property type="entry name" value="Pept_M16_N"/>
</dbReference>
<dbReference type="EMBL" id="CP007128">
    <property type="protein sequence ID" value="AHG88465.1"/>
    <property type="molecule type" value="Genomic_DNA"/>
</dbReference>
<dbReference type="InterPro" id="IPR050626">
    <property type="entry name" value="Peptidase_M16"/>
</dbReference>
<organism evidence="8 9">
    <name type="scientific">Gemmatirosa kalamazoonensis</name>
    <dbReference type="NCBI Taxonomy" id="861299"/>
    <lineage>
        <taxon>Bacteria</taxon>
        <taxon>Pseudomonadati</taxon>
        <taxon>Gemmatimonadota</taxon>
        <taxon>Gemmatimonadia</taxon>
        <taxon>Gemmatimonadales</taxon>
        <taxon>Gemmatimonadaceae</taxon>
        <taxon>Gemmatirosa</taxon>
    </lineage>
</organism>
<keyword evidence="5" id="KW-0482">Metalloprotease</keyword>
<sequence length="444" mass="48863">MVSTAAQAQSVPALKLERYTLPNGLQVVLHEDHSTPVVAVDTWYHVGSGDEKPGRTGFAHLFEHVMFMGSEHVPTGRFDQLLEAAGANNNGSTTEDRTNYYESMPANALPLALWLDADRMGWLLPPLDQAKLDLQRDVVKNERRERVDNVPYGHADETIAAALFPRGHPYSWPVIGSMADLSAATLDDVKQFFRTYYAPNNATLVVAGDFAPDSAKSWIAKYFGAIPRGPAMPPRPTPAPVRLTKDTVLVLEDDVQLPRFWYAWPTPPAFSPDDAVLDVLAFVLAGDKNSRLYKQLVYDTQVAQEVTAFQGSRRLASVFEVIVSPKEGRSPAVLAATVDAELRRVAEQGITERELVRARNSIRAGFLDRLASVEGKADLLNYYDYLAGTPDFVQRDAARYDAVTAADVRRAARTYLLQPKVVLTIVPNGQRSLAIGGAAMKVTK</sequence>
<dbReference type="GO" id="GO:0046872">
    <property type="term" value="F:metal ion binding"/>
    <property type="evidence" value="ECO:0007669"/>
    <property type="project" value="InterPro"/>
</dbReference>
<dbReference type="InParanoid" id="W0RDR0"/>
<dbReference type="InterPro" id="IPR007863">
    <property type="entry name" value="Peptidase_M16_C"/>
</dbReference>
<evidence type="ECO:0000256" key="5">
    <source>
        <dbReference type="ARBA" id="ARBA00023049"/>
    </source>
</evidence>
<keyword evidence="3" id="KW-0378">Hydrolase</keyword>
<reference evidence="8 9" key="1">
    <citation type="journal article" date="2014" name="Genome Announc.">
        <title>Genome Sequence and Methylome of Soil Bacterium Gemmatirosa kalamazoonensis KBS708T, a Member of the Rarely Cultivated Gemmatimonadetes Phylum.</title>
        <authorList>
            <person name="Debruyn J.M."/>
            <person name="Radosevich M."/>
            <person name="Wommack K.E."/>
            <person name="Polson S.W."/>
            <person name="Hauser L.J."/>
            <person name="Fawaz M.N."/>
            <person name="Korlach J."/>
            <person name="Tsai Y.C."/>
        </authorList>
    </citation>
    <scope>NUCLEOTIDE SEQUENCE [LARGE SCALE GENOMIC DNA]</scope>
    <source>
        <strain evidence="8 9">KBS708</strain>
    </source>
</reference>
<keyword evidence="4" id="KW-0862">Zinc</keyword>
<dbReference type="PANTHER" id="PTHR43690:SF17">
    <property type="entry name" value="PROTEIN YHJJ"/>
    <property type="match status" value="1"/>
</dbReference>
<feature type="domain" description="Peptidase M16 C-terminal" evidence="7">
    <location>
        <begin position="184"/>
        <end position="361"/>
    </location>
</feature>
<keyword evidence="2" id="KW-0645">Protease</keyword>
<name>W0RDR0_9BACT</name>
<comment type="similarity">
    <text evidence="1">Belongs to the peptidase M16 family.</text>
</comment>
<dbReference type="PANTHER" id="PTHR43690">
    <property type="entry name" value="NARDILYSIN"/>
    <property type="match status" value="1"/>
</dbReference>
<accession>W0RDR0</accession>
<dbReference type="Pfam" id="PF00675">
    <property type="entry name" value="Peptidase_M16"/>
    <property type="match status" value="1"/>
</dbReference>
<dbReference type="RefSeq" id="WP_158508654.1">
    <property type="nucleotide sequence ID" value="NZ_CP007128.1"/>
</dbReference>
<evidence type="ECO:0000259" key="6">
    <source>
        <dbReference type="Pfam" id="PF00675"/>
    </source>
</evidence>
<dbReference type="GO" id="GO:0006508">
    <property type="term" value="P:proteolysis"/>
    <property type="evidence" value="ECO:0007669"/>
    <property type="project" value="UniProtKB-KW"/>
</dbReference>
<dbReference type="eggNOG" id="COG0612">
    <property type="taxonomic scope" value="Bacteria"/>
</dbReference>
<evidence type="ECO:0000256" key="2">
    <source>
        <dbReference type="ARBA" id="ARBA00022670"/>
    </source>
</evidence>
<dbReference type="InterPro" id="IPR011249">
    <property type="entry name" value="Metalloenz_LuxS/M16"/>
</dbReference>
<dbReference type="SUPFAM" id="SSF63411">
    <property type="entry name" value="LuxS/MPP-like metallohydrolase"/>
    <property type="match status" value="2"/>
</dbReference>
<evidence type="ECO:0000256" key="3">
    <source>
        <dbReference type="ARBA" id="ARBA00022801"/>
    </source>
</evidence>
<dbReference type="KEGG" id="gba:J421_0928"/>
<evidence type="ECO:0000313" key="8">
    <source>
        <dbReference type="EMBL" id="AHG88465.1"/>
    </source>
</evidence>
<keyword evidence="9" id="KW-1185">Reference proteome</keyword>
<gene>
    <name evidence="8" type="ORF">J421_0928</name>
</gene>
<feature type="domain" description="Peptidase M16 N-terminal" evidence="6">
    <location>
        <begin position="27"/>
        <end position="150"/>
    </location>
</feature>
<dbReference type="Proteomes" id="UP000019151">
    <property type="component" value="Chromosome"/>
</dbReference>
<dbReference type="HOGENOM" id="CLU_009902_1_1_0"/>
<dbReference type="Pfam" id="PF05193">
    <property type="entry name" value="Peptidase_M16_C"/>
    <property type="match status" value="1"/>
</dbReference>
<protein>
    <submittedName>
        <fullName evidence="8">Peptidase M16 domain protein</fullName>
    </submittedName>
</protein>
<evidence type="ECO:0000256" key="4">
    <source>
        <dbReference type="ARBA" id="ARBA00022833"/>
    </source>
</evidence>
<proteinExistence type="inferred from homology"/>
<dbReference type="AlphaFoldDB" id="W0RDR0"/>
<dbReference type="OrthoDB" id="9811314at2"/>
<evidence type="ECO:0000259" key="7">
    <source>
        <dbReference type="Pfam" id="PF05193"/>
    </source>
</evidence>
<evidence type="ECO:0000256" key="1">
    <source>
        <dbReference type="ARBA" id="ARBA00007261"/>
    </source>
</evidence>
<dbReference type="Gene3D" id="3.30.830.10">
    <property type="entry name" value="Metalloenzyme, LuxS/M16 peptidase-like"/>
    <property type="match status" value="2"/>
</dbReference>